<dbReference type="SUPFAM" id="SSF48452">
    <property type="entry name" value="TPR-like"/>
    <property type="match status" value="1"/>
</dbReference>
<protein>
    <recommendedName>
        <fullName evidence="4">Tetratricopeptide repeat-containing protein</fullName>
    </recommendedName>
</protein>
<dbReference type="EMBL" id="CP013612">
    <property type="protein sequence ID" value="ALU45930.1"/>
    <property type="molecule type" value="Genomic_DNA"/>
</dbReference>
<name>A0A0U3GM11_9GAMM</name>
<evidence type="ECO:0000256" key="1">
    <source>
        <dbReference type="SAM" id="SignalP"/>
    </source>
</evidence>
<evidence type="ECO:0000313" key="2">
    <source>
        <dbReference type="EMBL" id="ALU45930.1"/>
    </source>
</evidence>
<keyword evidence="1" id="KW-0732">Signal</keyword>
<dbReference type="AlphaFoldDB" id="A0A0U3GM11"/>
<proteinExistence type="predicted"/>
<dbReference type="Pfam" id="PF13424">
    <property type="entry name" value="TPR_12"/>
    <property type="match status" value="1"/>
</dbReference>
<feature type="chain" id="PRO_5006839034" description="Tetratricopeptide repeat-containing protein" evidence="1">
    <location>
        <begin position="20"/>
        <end position="336"/>
    </location>
</feature>
<gene>
    <name evidence="2" type="ORF">AT705_23685</name>
</gene>
<dbReference type="RefSeq" id="WP_058798777.1">
    <property type="nucleotide sequence ID" value="NZ_CP013612.1"/>
</dbReference>
<dbReference type="InterPro" id="IPR011990">
    <property type="entry name" value="TPR-like_helical_dom_sf"/>
</dbReference>
<feature type="signal peptide" evidence="1">
    <location>
        <begin position="1"/>
        <end position="19"/>
    </location>
</feature>
<dbReference type="Gene3D" id="1.25.40.10">
    <property type="entry name" value="Tetratricopeptide repeat domain"/>
    <property type="match status" value="1"/>
</dbReference>
<sequence length="336" mass="38412">MLRAMIGLWMMLFPMTLWAATPSEVIDKLQEAEDYLTVDPATTLVLLEQLDNVQQLPTSLFLRWHFIRMRAAVPTHQLAQMEYSLEAVFSHHSHPYFIEKLPTALSALGIWLRRHDYFNDARLSLECAYKYAQSEQQKLVLTNSLALVSRQLGDYAKARRLYGRAMSIADKAGITAKNGIINNNLGIIALELGEVAEAELQFRNALASYQEIDKRSGQISAGVNLLFAFIIQEQLLNYQRLYGPTSRLTAAFPNETKQAMLLWINARFMQLEGHPVSQQSKNSLKLAYTQLQDDNIRRLVFQHLAKPLGVEVNLPKPVIVRSFERSWYKVVKACNW</sequence>
<evidence type="ECO:0000313" key="3">
    <source>
        <dbReference type="Proteomes" id="UP000069015"/>
    </source>
</evidence>
<dbReference type="Proteomes" id="UP000069015">
    <property type="component" value="Chromosome 2"/>
</dbReference>
<reference evidence="2 3" key="1">
    <citation type="submission" date="2015-12" db="EMBL/GenBank/DDBJ databases">
        <title>Complete genome sequence of Pseudoalteromonas rubra SCSIO 6842, harboring a conjugative plasmid.</title>
        <authorList>
            <person name="Li B."/>
            <person name="Wang X."/>
        </authorList>
    </citation>
    <scope>NUCLEOTIDE SEQUENCE [LARGE SCALE GENOMIC DNA]</scope>
    <source>
        <strain evidence="2 3">SCSIO 6842</strain>
    </source>
</reference>
<evidence type="ECO:0008006" key="4">
    <source>
        <dbReference type="Google" id="ProtNLM"/>
    </source>
</evidence>
<accession>A0A0U3GM11</accession>
<dbReference type="KEGG" id="prr:AT705_23685"/>
<organism evidence="2 3">
    <name type="scientific">Pseudoalteromonas rubra</name>
    <dbReference type="NCBI Taxonomy" id="43658"/>
    <lineage>
        <taxon>Bacteria</taxon>
        <taxon>Pseudomonadati</taxon>
        <taxon>Pseudomonadota</taxon>
        <taxon>Gammaproteobacteria</taxon>
        <taxon>Alteromonadales</taxon>
        <taxon>Pseudoalteromonadaceae</taxon>
        <taxon>Pseudoalteromonas</taxon>
    </lineage>
</organism>